<gene>
    <name evidence="2" type="ORF">KVV02_002237</name>
</gene>
<dbReference type="Gene3D" id="1.20.1280.50">
    <property type="match status" value="1"/>
</dbReference>
<dbReference type="PANTHER" id="PTHR38926">
    <property type="entry name" value="F-BOX DOMAIN CONTAINING PROTEIN, EXPRESSED"/>
    <property type="match status" value="1"/>
</dbReference>
<dbReference type="InterPro" id="IPR032675">
    <property type="entry name" value="LRR_dom_sf"/>
</dbReference>
<dbReference type="InterPro" id="IPR001810">
    <property type="entry name" value="F-box_dom"/>
</dbReference>
<evidence type="ECO:0000259" key="1">
    <source>
        <dbReference type="Pfam" id="PF12937"/>
    </source>
</evidence>
<feature type="domain" description="F-box" evidence="1">
    <location>
        <begin position="21"/>
        <end position="47"/>
    </location>
</feature>
<dbReference type="EMBL" id="JAIFTL010000155">
    <property type="protein sequence ID" value="KAG9322304.1"/>
    <property type="molecule type" value="Genomic_DNA"/>
</dbReference>
<accession>A0A9P8A4K6</accession>
<comment type="caution">
    <text evidence="2">The sequence shown here is derived from an EMBL/GenBank/DDBJ whole genome shotgun (WGS) entry which is preliminary data.</text>
</comment>
<evidence type="ECO:0000313" key="3">
    <source>
        <dbReference type="Proteomes" id="UP000717515"/>
    </source>
</evidence>
<dbReference type="SUPFAM" id="SSF52047">
    <property type="entry name" value="RNI-like"/>
    <property type="match status" value="1"/>
</dbReference>
<name>A0A9P8A4K6_MORAP</name>
<dbReference type="InterPro" id="IPR036047">
    <property type="entry name" value="F-box-like_dom_sf"/>
</dbReference>
<proteinExistence type="predicted"/>
<dbReference type="PANTHER" id="PTHR38926:SF5">
    <property type="entry name" value="F-BOX AND LEUCINE-RICH REPEAT PROTEIN 6"/>
    <property type="match status" value="1"/>
</dbReference>
<dbReference type="Pfam" id="PF12937">
    <property type="entry name" value="F-box-like"/>
    <property type="match status" value="1"/>
</dbReference>
<organism evidence="2 3">
    <name type="scientific">Mortierella alpina</name>
    <name type="common">Oleaginous fungus</name>
    <name type="synonym">Mortierella renispora</name>
    <dbReference type="NCBI Taxonomy" id="64518"/>
    <lineage>
        <taxon>Eukaryota</taxon>
        <taxon>Fungi</taxon>
        <taxon>Fungi incertae sedis</taxon>
        <taxon>Mucoromycota</taxon>
        <taxon>Mortierellomycotina</taxon>
        <taxon>Mortierellomycetes</taxon>
        <taxon>Mortierellales</taxon>
        <taxon>Mortierellaceae</taxon>
        <taxon>Mortierella</taxon>
    </lineage>
</organism>
<reference evidence="2" key="1">
    <citation type="submission" date="2021-07" db="EMBL/GenBank/DDBJ databases">
        <title>Draft genome of Mortierella alpina, strain LL118, isolated from an aspen leaf litter sample.</title>
        <authorList>
            <person name="Yang S."/>
            <person name="Vinatzer B.A."/>
        </authorList>
    </citation>
    <scope>NUCLEOTIDE SEQUENCE</scope>
    <source>
        <strain evidence="2">LL118</strain>
    </source>
</reference>
<dbReference type="SUPFAM" id="SSF81383">
    <property type="entry name" value="F-box domain"/>
    <property type="match status" value="1"/>
</dbReference>
<dbReference type="Proteomes" id="UP000717515">
    <property type="component" value="Unassembled WGS sequence"/>
</dbReference>
<dbReference type="AlphaFoldDB" id="A0A9P8A4K6"/>
<sequence>MTPLDLSELRYLLASTYLGRDTKSLARCSRVCRSWHETFNPALWRCLPISRLLPQTKLSYKAISQNAHLIQQLHVGRMDRTDLYPMDNCRSLKTLYVEDERVLSDWDNYLGLSSQALHVQGNETHDSIDGKLSTEHGVVARKDRWILLLIMLIRQNPGLRKLCLTMDRFEPTIGLWAAISANPRSSPTTVPNIRHLDCLFTRIPRPNVQACLDAFTHLESLVLQHCTFDPDFPLELLDSNRRYPRLRSLTLATNTGLDLSTQIELIRLFPEVEHLVWSIMGTQHLPVSEFCILLAQDCCKITSLVLSDRNLEASHLARILNSIPRLTRFFLRFDTLSSMFNDPDVMQALRRHFAVLTNVEFGQVRSSIRCGTVLELLTGCPNLQVLVAYGRLDCSRQAFFRTGTVAGISTATTGKPGSTSTSSAIMTGPDDLFNDTPWVCLGLKRLHVIMTGDPQHSVWQNRTLQQRLFLQLGRLKDLQTLSLGHCILWMYENGFSHHGLDFTVEAGLSKLAGLEKLEQLNIEGIYQHMGEQDVNWMLEHWPKLRVVEGELHHRKEKRERLDAMMEQKGFKVLNHSYRRK</sequence>
<dbReference type="Gene3D" id="3.80.10.10">
    <property type="entry name" value="Ribonuclease Inhibitor"/>
    <property type="match status" value="1"/>
</dbReference>
<evidence type="ECO:0000313" key="2">
    <source>
        <dbReference type="EMBL" id="KAG9322304.1"/>
    </source>
</evidence>
<protein>
    <recommendedName>
        <fullName evidence="1">F-box domain-containing protein</fullName>
    </recommendedName>
</protein>